<reference evidence="2 3" key="1">
    <citation type="journal article" date="2023" name="Plants (Basel)">
        <title>Bridging the Gap: Combining Genomics and Transcriptomics Approaches to Understand Stylosanthes scabra, an Orphan Legume from the Brazilian Caatinga.</title>
        <authorList>
            <person name="Ferreira-Neto J.R.C."/>
            <person name="da Silva M.D."/>
            <person name="Binneck E."/>
            <person name="de Melo N.F."/>
            <person name="da Silva R.H."/>
            <person name="de Melo A.L.T.M."/>
            <person name="Pandolfi V."/>
            <person name="Bustamante F.O."/>
            <person name="Brasileiro-Vidal A.C."/>
            <person name="Benko-Iseppon A.M."/>
        </authorList>
    </citation>
    <scope>NUCLEOTIDE SEQUENCE [LARGE SCALE GENOMIC DNA]</scope>
    <source>
        <tissue evidence="2">Leaves</tissue>
    </source>
</reference>
<sequence length="114" mass="12839">MQYGLARSRVGKETTIGGIGSNKSSFIIQDSDSCPESSGQDEKDLYKVKDIFPYGTVELEHESGSTTFKFNGHWVKLYHEQNIGKEAEVYLLKDASDHRGAIDDHLVQDNSKWK</sequence>
<evidence type="ECO:0000256" key="1">
    <source>
        <dbReference type="SAM" id="MobiDB-lite"/>
    </source>
</evidence>
<comment type="caution">
    <text evidence="2">The sequence shown here is derived from an EMBL/GenBank/DDBJ whole genome shotgun (WGS) entry which is preliminary data.</text>
</comment>
<organism evidence="2 3">
    <name type="scientific">Stylosanthes scabra</name>
    <dbReference type="NCBI Taxonomy" id="79078"/>
    <lineage>
        <taxon>Eukaryota</taxon>
        <taxon>Viridiplantae</taxon>
        <taxon>Streptophyta</taxon>
        <taxon>Embryophyta</taxon>
        <taxon>Tracheophyta</taxon>
        <taxon>Spermatophyta</taxon>
        <taxon>Magnoliopsida</taxon>
        <taxon>eudicotyledons</taxon>
        <taxon>Gunneridae</taxon>
        <taxon>Pentapetalae</taxon>
        <taxon>rosids</taxon>
        <taxon>fabids</taxon>
        <taxon>Fabales</taxon>
        <taxon>Fabaceae</taxon>
        <taxon>Papilionoideae</taxon>
        <taxon>50 kb inversion clade</taxon>
        <taxon>dalbergioids sensu lato</taxon>
        <taxon>Dalbergieae</taxon>
        <taxon>Pterocarpus clade</taxon>
        <taxon>Stylosanthes</taxon>
    </lineage>
</organism>
<dbReference type="EMBL" id="JASCZI010272579">
    <property type="protein sequence ID" value="MED6222803.1"/>
    <property type="molecule type" value="Genomic_DNA"/>
</dbReference>
<accession>A0ABU6ZLE6</accession>
<keyword evidence="3" id="KW-1185">Reference proteome</keyword>
<protein>
    <submittedName>
        <fullName evidence="2">Uncharacterized protein</fullName>
    </submittedName>
</protein>
<dbReference type="Proteomes" id="UP001341840">
    <property type="component" value="Unassembled WGS sequence"/>
</dbReference>
<evidence type="ECO:0000313" key="3">
    <source>
        <dbReference type="Proteomes" id="UP001341840"/>
    </source>
</evidence>
<evidence type="ECO:0000313" key="2">
    <source>
        <dbReference type="EMBL" id="MED6222803.1"/>
    </source>
</evidence>
<feature type="region of interest" description="Disordered" evidence="1">
    <location>
        <begin position="1"/>
        <end position="22"/>
    </location>
</feature>
<name>A0ABU6ZLE6_9FABA</name>
<gene>
    <name evidence="2" type="ORF">PIB30_067957</name>
</gene>
<proteinExistence type="predicted"/>